<evidence type="ECO:0000313" key="1">
    <source>
        <dbReference type="EMBL" id="PZV81481.1"/>
    </source>
</evidence>
<evidence type="ECO:0000313" key="2">
    <source>
        <dbReference type="Proteomes" id="UP000248917"/>
    </source>
</evidence>
<keyword evidence="2" id="KW-1185">Reference proteome</keyword>
<dbReference type="EMBL" id="QKTX01000010">
    <property type="protein sequence ID" value="PZV81481.1"/>
    <property type="molecule type" value="Genomic_DNA"/>
</dbReference>
<dbReference type="Proteomes" id="UP000248917">
    <property type="component" value="Unassembled WGS sequence"/>
</dbReference>
<reference evidence="1 2" key="1">
    <citation type="submission" date="2018-06" db="EMBL/GenBank/DDBJ databases">
        <title>Genomic Encyclopedia of Archaeal and Bacterial Type Strains, Phase II (KMG-II): from individual species to whole genera.</title>
        <authorList>
            <person name="Goeker M."/>
        </authorList>
    </citation>
    <scope>NUCLEOTIDE SEQUENCE [LARGE SCALE GENOMIC DNA]</scope>
    <source>
        <strain evidence="1 2">T4</strain>
    </source>
</reference>
<dbReference type="RefSeq" id="WP_111393474.1">
    <property type="nucleotide sequence ID" value="NZ_QKTX01000010.1"/>
</dbReference>
<gene>
    <name evidence="1" type="ORF">CLV31_11012</name>
</gene>
<dbReference type="AlphaFoldDB" id="A0A326RNT1"/>
<protein>
    <submittedName>
        <fullName evidence="1">Uncharacterized protein</fullName>
    </submittedName>
</protein>
<sequence>MISKGTVLYSGYQAEKEKLAGNLMDILQKIKSFSTLGKGWHYGEGQGPSLATLGLAERIAKRLHLELFCKIDAFPGIWGEIQVTAYLQEYFIEINILSDGSIEFLVEDQNQNIVLELEGLNFDGLVTKIKFFKGQYLWKSFVYFPQTISIKTYPDSPVLPSGILLVQEEESPYLTEIAHSETQAAHVAILTPITKRSAINPRYFGNSVQTNYQIIPS</sequence>
<dbReference type="OrthoDB" id="9899315at2"/>
<proteinExistence type="predicted"/>
<name>A0A326RNT1_9BACT</name>
<organism evidence="1 2">
    <name type="scientific">Algoriphagus aquaeductus</name>
    <dbReference type="NCBI Taxonomy" id="475299"/>
    <lineage>
        <taxon>Bacteria</taxon>
        <taxon>Pseudomonadati</taxon>
        <taxon>Bacteroidota</taxon>
        <taxon>Cytophagia</taxon>
        <taxon>Cytophagales</taxon>
        <taxon>Cyclobacteriaceae</taxon>
        <taxon>Algoriphagus</taxon>
    </lineage>
</organism>
<accession>A0A326RNT1</accession>
<comment type="caution">
    <text evidence="1">The sequence shown here is derived from an EMBL/GenBank/DDBJ whole genome shotgun (WGS) entry which is preliminary data.</text>
</comment>